<feature type="transmembrane region" description="Helical" evidence="6">
    <location>
        <begin position="326"/>
        <end position="344"/>
    </location>
</feature>
<feature type="transmembrane region" description="Helical" evidence="6">
    <location>
        <begin position="734"/>
        <end position="757"/>
    </location>
</feature>
<evidence type="ECO:0000256" key="4">
    <source>
        <dbReference type="ARBA" id="ARBA00022989"/>
    </source>
</evidence>
<proteinExistence type="predicted"/>
<dbReference type="AlphaFoldDB" id="A0A1Y1SA23"/>
<gene>
    <name evidence="8" type="ORF">ATO7_15422</name>
</gene>
<dbReference type="PANTHER" id="PTHR33406:SF12">
    <property type="entry name" value="BLR2997 PROTEIN"/>
    <property type="match status" value="1"/>
</dbReference>
<feature type="domain" description="SSD" evidence="7">
    <location>
        <begin position="252"/>
        <end position="377"/>
    </location>
</feature>
<organism evidence="8 9">
    <name type="scientific">Oceanococcus atlanticus</name>
    <dbReference type="NCBI Taxonomy" id="1317117"/>
    <lineage>
        <taxon>Bacteria</taxon>
        <taxon>Pseudomonadati</taxon>
        <taxon>Pseudomonadota</taxon>
        <taxon>Gammaproteobacteria</taxon>
        <taxon>Chromatiales</taxon>
        <taxon>Oceanococcaceae</taxon>
        <taxon>Oceanococcus</taxon>
    </lineage>
</organism>
<evidence type="ECO:0000313" key="9">
    <source>
        <dbReference type="Proteomes" id="UP000192342"/>
    </source>
</evidence>
<dbReference type="RefSeq" id="WP_158523236.1">
    <property type="nucleotide sequence ID" value="NZ_AQQV01000005.1"/>
</dbReference>
<comment type="caution">
    <text evidence="8">The sequence shown here is derived from an EMBL/GenBank/DDBJ whole genome shotgun (WGS) entry which is preliminary data.</text>
</comment>
<dbReference type="STRING" id="1317117.ATO7_15422"/>
<dbReference type="InterPro" id="IPR000731">
    <property type="entry name" value="SSD"/>
</dbReference>
<sequence length="768" mass="84541">MFSAQTWADLLVRLRYPLFVLGLALVVVCALGAQRLVFENDYKVFFTDDDPHLVAHEAMEDAYTKSDSISFLIGVEEGDLFTPQRLQAIADLTERMWTFQRVIRVDSVTNFQHTEAQGDDLTVYALFENPQALSAAEIARRKAVALNEVTLVNAVIAADGRATVVNARLEMPTGSSLERGEATASIMADARALRDEFVAEHPDFEVHLMGVPAIDQAFNDSTVRDMETLVPAMFAVMIVVSALLLRSLLATFAVVLVIVTTLPATIGSVGWLGFALNQINVSSPVIIMTLCVCDAIHILVSHLQLQRQGMEVKAARRRALEINMQPVFLTSLTTAIGFLCLNFSDSPPFRELGTFVAIGVMFAWLLSLCLLPLLMGGMRVKPRAEGKASLANRLGDWVLAHRGVLFWGGLVVALFVMAWAPRNQLSDSTYQYFDPGVPIRDAAEFLEQRLTGFDTIAFSLPAGESNGVTDPVYLNRLDAFTRWALEQPNVVHVNAFSDVMKRLNRDMHGGDPNWYRIPDDPELAAQYLLLYEFSLPFGLDLSNQLNFDKSATRLSVTLRHVKADRIVEFEQQAQAWLQHNAPSMAAPGSGVTVMFAHIGQNNIRSMLSGSLVALISISLTLMIALRSWRLGLLSLIPNAFPSLIAFGLWGLLVQEVNLAVAAIFSISLGIVVDDTVHFLSKYLRARQDHGDSAEEAVRYAYGTVGTALLVTTTILVLGFSILGLSDFVVNEITGLLTALTISIALVYDLLFLPTVLLRLDGWLKLRRA</sequence>
<feature type="domain" description="SSD" evidence="7">
    <location>
        <begin position="630"/>
        <end position="758"/>
    </location>
</feature>
<keyword evidence="2" id="KW-1003">Cell membrane</keyword>
<name>A0A1Y1SA23_9GAMM</name>
<dbReference type="OrthoDB" id="9803781at2"/>
<feature type="transmembrane region" description="Helical" evidence="6">
    <location>
        <begin position="658"/>
        <end position="679"/>
    </location>
</feature>
<dbReference type="Pfam" id="PF03176">
    <property type="entry name" value="MMPL"/>
    <property type="match status" value="2"/>
</dbReference>
<keyword evidence="4 6" id="KW-1133">Transmembrane helix</keyword>
<keyword evidence="9" id="KW-1185">Reference proteome</keyword>
<keyword evidence="3 6" id="KW-0812">Transmembrane</keyword>
<dbReference type="SUPFAM" id="SSF82866">
    <property type="entry name" value="Multidrug efflux transporter AcrB transmembrane domain"/>
    <property type="match status" value="2"/>
</dbReference>
<feature type="transmembrane region" description="Helical" evidence="6">
    <location>
        <begin position="286"/>
        <end position="305"/>
    </location>
</feature>
<feature type="transmembrane region" description="Helical" evidence="6">
    <location>
        <begin position="606"/>
        <end position="625"/>
    </location>
</feature>
<dbReference type="InterPro" id="IPR050545">
    <property type="entry name" value="Mycobact_MmpL"/>
</dbReference>
<comment type="subcellular location">
    <subcellularLocation>
        <location evidence="1">Cell membrane</location>
        <topology evidence="1">Multi-pass membrane protein</topology>
    </subcellularLocation>
</comment>
<evidence type="ECO:0000256" key="6">
    <source>
        <dbReference type="SAM" id="Phobius"/>
    </source>
</evidence>
<evidence type="ECO:0000256" key="1">
    <source>
        <dbReference type="ARBA" id="ARBA00004651"/>
    </source>
</evidence>
<accession>A0A1Y1SA23</accession>
<dbReference type="InterPro" id="IPR004869">
    <property type="entry name" value="MMPL_dom"/>
</dbReference>
<feature type="transmembrane region" description="Helical" evidence="6">
    <location>
        <begin position="632"/>
        <end position="652"/>
    </location>
</feature>
<evidence type="ECO:0000259" key="7">
    <source>
        <dbReference type="PROSITE" id="PS50156"/>
    </source>
</evidence>
<feature type="transmembrane region" description="Helical" evidence="6">
    <location>
        <begin position="228"/>
        <end position="245"/>
    </location>
</feature>
<protein>
    <recommendedName>
        <fullName evidence="7">SSD domain-containing protein</fullName>
    </recommendedName>
</protein>
<feature type="transmembrane region" description="Helical" evidence="6">
    <location>
        <begin position="252"/>
        <end position="274"/>
    </location>
</feature>
<feature type="transmembrane region" description="Helical" evidence="6">
    <location>
        <begin position="699"/>
        <end position="722"/>
    </location>
</feature>
<feature type="transmembrane region" description="Helical" evidence="6">
    <location>
        <begin position="356"/>
        <end position="378"/>
    </location>
</feature>
<feature type="transmembrane region" description="Helical" evidence="6">
    <location>
        <begin position="399"/>
        <end position="420"/>
    </location>
</feature>
<keyword evidence="5 6" id="KW-0472">Membrane</keyword>
<evidence type="ECO:0000256" key="3">
    <source>
        <dbReference type="ARBA" id="ARBA00022692"/>
    </source>
</evidence>
<dbReference type="PROSITE" id="PS50156">
    <property type="entry name" value="SSD"/>
    <property type="match status" value="2"/>
</dbReference>
<dbReference type="Gene3D" id="1.20.1640.10">
    <property type="entry name" value="Multidrug efflux transporter AcrB transmembrane domain"/>
    <property type="match status" value="2"/>
</dbReference>
<dbReference type="GO" id="GO:0005886">
    <property type="term" value="C:plasma membrane"/>
    <property type="evidence" value="ECO:0007669"/>
    <property type="project" value="UniProtKB-SubCell"/>
</dbReference>
<evidence type="ECO:0000256" key="5">
    <source>
        <dbReference type="ARBA" id="ARBA00023136"/>
    </source>
</evidence>
<evidence type="ECO:0000313" key="8">
    <source>
        <dbReference type="EMBL" id="ORE85186.1"/>
    </source>
</evidence>
<reference evidence="8 9" key="1">
    <citation type="submission" date="2013-04" db="EMBL/GenBank/DDBJ databases">
        <title>Oceanococcus atlanticus 22II-S10r2 Genome Sequencing.</title>
        <authorList>
            <person name="Lai Q."/>
            <person name="Li G."/>
            <person name="Shao Z."/>
        </authorList>
    </citation>
    <scope>NUCLEOTIDE SEQUENCE [LARGE SCALE GENOMIC DNA]</scope>
    <source>
        <strain evidence="8 9">22II-S10r2</strain>
    </source>
</reference>
<dbReference type="EMBL" id="AQQV01000005">
    <property type="protein sequence ID" value="ORE85186.1"/>
    <property type="molecule type" value="Genomic_DNA"/>
</dbReference>
<evidence type="ECO:0000256" key="2">
    <source>
        <dbReference type="ARBA" id="ARBA00022475"/>
    </source>
</evidence>
<dbReference type="PANTHER" id="PTHR33406">
    <property type="entry name" value="MEMBRANE PROTEIN MJ1562-RELATED"/>
    <property type="match status" value="1"/>
</dbReference>
<dbReference type="Proteomes" id="UP000192342">
    <property type="component" value="Unassembled WGS sequence"/>
</dbReference>